<dbReference type="GeneID" id="27705690"/>
<dbReference type="GO" id="GO:0050660">
    <property type="term" value="F:flavin adenine dinucleotide binding"/>
    <property type="evidence" value="ECO:0007669"/>
    <property type="project" value="InterPro"/>
</dbReference>
<proteinExistence type="inferred from homology"/>
<dbReference type="InterPro" id="IPR020946">
    <property type="entry name" value="Flavin_mOase-like"/>
</dbReference>
<gene>
    <name evidence="8" type="ORF">Z519_12762</name>
</gene>
<dbReference type="Gene3D" id="3.50.50.60">
    <property type="entry name" value="FAD/NAD(P)-binding domain"/>
    <property type="match status" value="2"/>
</dbReference>
<keyword evidence="6" id="KW-0560">Oxidoreductase</keyword>
<keyword evidence="4" id="KW-0274">FAD</keyword>
<dbReference type="AlphaFoldDB" id="A0A0D2FIW7"/>
<dbReference type="InterPro" id="IPR050775">
    <property type="entry name" value="FAD-binding_Monooxygenases"/>
</dbReference>
<reference evidence="8" key="1">
    <citation type="submission" date="2015-01" db="EMBL/GenBank/DDBJ databases">
        <title>The Genome Sequence of Cladophialophora bantiana CBS 173.52.</title>
        <authorList>
            <consortium name="The Broad Institute Genomics Platform"/>
            <person name="Cuomo C."/>
            <person name="de Hoog S."/>
            <person name="Gorbushina A."/>
            <person name="Stielow B."/>
            <person name="Teixiera M."/>
            <person name="Abouelleil A."/>
            <person name="Chapman S.B."/>
            <person name="Priest M."/>
            <person name="Young S.K."/>
            <person name="Wortman J."/>
            <person name="Nusbaum C."/>
            <person name="Birren B."/>
        </authorList>
    </citation>
    <scope>NUCLEOTIDE SEQUENCE [LARGE SCALE GENOMIC DNA]</scope>
    <source>
        <strain evidence="8">CBS 173.52</strain>
    </source>
</reference>
<evidence type="ECO:0000256" key="2">
    <source>
        <dbReference type="ARBA" id="ARBA00010139"/>
    </source>
</evidence>
<dbReference type="PANTHER" id="PTHR43098:SF3">
    <property type="entry name" value="L-ORNITHINE N(5)-MONOOXYGENASE-RELATED"/>
    <property type="match status" value="1"/>
</dbReference>
<protein>
    <recommendedName>
        <fullName evidence="10">FAD/NAD(P)-binding domain-containing protein</fullName>
    </recommendedName>
</protein>
<dbReference type="Pfam" id="PF00743">
    <property type="entry name" value="FMO-like"/>
    <property type="match status" value="1"/>
</dbReference>
<evidence type="ECO:0000256" key="6">
    <source>
        <dbReference type="ARBA" id="ARBA00023002"/>
    </source>
</evidence>
<evidence type="ECO:0000256" key="1">
    <source>
        <dbReference type="ARBA" id="ARBA00001974"/>
    </source>
</evidence>
<keyword evidence="9" id="KW-1185">Reference proteome</keyword>
<dbReference type="GO" id="GO:0004499">
    <property type="term" value="F:N,N-dimethylaniline monooxygenase activity"/>
    <property type="evidence" value="ECO:0007669"/>
    <property type="project" value="InterPro"/>
</dbReference>
<sequence>MGSIAPDSGRQDAIVIGAGFSGIYELHKLKEAGFNVHLYEAGSGTGGIWHWNCYPGARVDTPVPTYQLTSDESWTGWNWSQRFPDYSELRTYFQHLVKVWDLSDLITFNTRVRSMHWDDQSHQWRLSMRNTNTGQESEASARSVVLCTGFGSKPYIPEFKGLDKFKGELYHTGMWPQTGVNMEGKRVAVIGTGASGVQLIQEAAKEAKHLTVYQRTPNTALPMRNDLYDKTMNDAWKKTFQHTKDMILKTFAGFDYEFSPESALKVSPEVKAEFYKNLLSSGGLHFWLGTYSDVLFNEDANNEAYEVWRESVLPRIKDPRNQEILAPKVPPHPFGTKRISLEQGYFEAFNQDNVDLVSLVNNPITEVTETSIKTADGTVAEVDMICAATGFDSVTGGITAIDIRGVDPKQTIKEKWDKGTYTLYGMTVSGFPNMYMMYGPQAPTAFATGPSSAECQGDWITACLIYQRDNNITKIEATKEAEQEWRDHTLEMGEKGLFTKAKSWYYGDNIPGKPREALNYMAGLPTYRNKIWESANNNYKGFKLSTCA</sequence>
<comment type="cofactor">
    <cofactor evidence="1">
        <name>FAD</name>
        <dbReference type="ChEBI" id="CHEBI:57692"/>
    </cofactor>
</comment>
<dbReference type="OrthoDB" id="66881at2759"/>
<accession>A0A0D2FIW7</accession>
<dbReference type="EMBL" id="KN847014">
    <property type="protein sequence ID" value="KIW86637.1"/>
    <property type="molecule type" value="Genomic_DNA"/>
</dbReference>
<dbReference type="Proteomes" id="UP000053789">
    <property type="component" value="Unassembled WGS sequence"/>
</dbReference>
<dbReference type="VEuPathDB" id="FungiDB:Z519_12762"/>
<keyword evidence="5" id="KW-0521">NADP</keyword>
<evidence type="ECO:0000256" key="4">
    <source>
        <dbReference type="ARBA" id="ARBA00022827"/>
    </source>
</evidence>
<name>A0A0D2FIW7_CLAB1</name>
<dbReference type="GO" id="GO:0050661">
    <property type="term" value="F:NADP binding"/>
    <property type="evidence" value="ECO:0007669"/>
    <property type="project" value="InterPro"/>
</dbReference>
<keyword evidence="3" id="KW-0285">Flavoprotein</keyword>
<dbReference type="HOGENOM" id="CLU_006937_8_0_1"/>
<dbReference type="PANTHER" id="PTHR43098">
    <property type="entry name" value="L-ORNITHINE N(5)-MONOOXYGENASE-RELATED"/>
    <property type="match status" value="1"/>
</dbReference>
<dbReference type="RefSeq" id="XP_016613306.1">
    <property type="nucleotide sequence ID" value="XM_016770467.1"/>
</dbReference>
<dbReference type="SUPFAM" id="SSF51905">
    <property type="entry name" value="FAD/NAD(P)-binding domain"/>
    <property type="match status" value="1"/>
</dbReference>
<evidence type="ECO:0000313" key="9">
    <source>
        <dbReference type="Proteomes" id="UP000053789"/>
    </source>
</evidence>
<comment type="similarity">
    <text evidence="2">Belongs to the FAD-binding monooxygenase family.</text>
</comment>
<evidence type="ECO:0000256" key="7">
    <source>
        <dbReference type="ARBA" id="ARBA00023033"/>
    </source>
</evidence>
<evidence type="ECO:0008006" key="10">
    <source>
        <dbReference type="Google" id="ProtNLM"/>
    </source>
</evidence>
<evidence type="ECO:0000313" key="8">
    <source>
        <dbReference type="EMBL" id="KIW86637.1"/>
    </source>
</evidence>
<organism evidence="8 9">
    <name type="scientific">Cladophialophora bantiana (strain ATCC 10958 / CBS 173.52 / CDC B-1940 / NIH 8579)</name>
    <name type="common">Xylohypha bantiana</name>
    <dbReference type="NCBI Taxonomy" id="1442370"/>
    <lineage>
        <taxon>Eukaryota</taxon>
        <taxon>Fungi</taxon>
        <taxon>Dikarya</taxon>
        <taxon>Ascomycota</taxon>
        <taxon>Pezizomycotina</taxon>
        <taxon>Eurotiomycetes</taxon>
        <taxon>Chaetothyriomycetidae</taxon>
        <taxon>Chaetothyriales</taxon>
        <taxon>Herpotrichiellaceae</taxon>
        <taxon>Cladophialophora</taxon>
    </lineage>
</organism>
<evidence type="ECO:0000256" key="3">
    <source>
        <dbReference type="ARBA" id="ARBA00022630"/>
    </source>
</evidence>
<evidence type="ECO:0000256" key="5">
    <source>
        <dbReference type="ARBA" id="ARBA00022857"/>
    </source>
</evidence>
<dbReference type="InterPro" id="IPR036188">
    <property type="entry name" value="FAD/NAD-bd_sf"/>
</dbReference>
<keyword evidence="7" id="KW-0503">Monooxygenase</keyword>